<feature type="binding site" evidence="16">
    <location>
        <position position="73"/>
    </location>
    <ligand>
        <name>Zn(2+)</name>
        <dbReference type="ChEBI" id="CHEBI:29105"/>
        <note>catalytic</note>
    </ligand>
</feature>
<evidence type="ECO:0000256" key="12">
    <source>
        <dbReference type="ARBA" id="ARBA00023122"/>
    </source>
</evidence>
<feature type="active site" evidence="15">
    <location>
        <position position="74"/>
    </location>
</feature>
<evidence type="ECO:0000256" key="6">
    <source>
        <dbReference type="ARBA" id="ARBA00022723"/>
    </source>
</evidence>
<reference evidence="18 19" key="1">
    <citation type="submission" date="2015-07" db="EMBL/GenBank/DDBJ databases">
        <title>Genome analysis of myxobacterium Chondromyces crocatus Cm c5 reveals a high potential for natural compound synthesis and the genetic basis for the loss of fruiting body formation.</title>
        <authorList>
            <person name="Zaburannyi N."/>
            <person name="Bunk B."/>
            <person name="Maier J."/>
            <person name="Overmann J."/>
            <person name="Mueller R."/>
        </authorList>
    </citation>
    <scope>NUCLEOTIDE SEQUENCE [LARGE SCALE GENOMIC DNA]</scope>
    <source>
        <strain evidence="18 19">Cm c5</strain>
    </source>
</reference>
<sequence length="383" mass="40349">MFSQGVTVFTIRGIPIKLHISLLLFIPYLAFVATTQFSSIAAALGVPEETMQLPPLVWGIILALGLFCSILAHELAHSLVALRKGLRVRAITLMMLGGVSQIEDDDPDHEAWIAFAGPLMSFGIAAMAYLAYLLASGPSGVSATLLAFSLTNLVLGVFNLLPAFPMDGGRVLRGLLSRRIGRERATQVATSVGKGMAVLLGLGGILSFNLILLFIAVFVYMGATAEQARLGAQAILRGMPVARLMTDRLGEARADESAPAVAERLLRHNLAGARVVGPLRPGDLDRELGVVTAWDLGRMAERGELPLTMAAAIRSDLPRVHARDDASHSIDALTAGDTGAVAVLDETEHVVGLVTPAEIQRAMALLGAVQAGARHLGVAGRPG</sequence>
<keyword evidence="6 14" id="KW-0479">Metal-binding</keyword>
<dbReference type="Pfam" id="PF02163">
    <property type="entry name" value="Peptidase_M50"/>
    <property type="match status" value="2"/>
</dbReference>
<keyword evidence="4 14" id="KW-0645">Protease</keyword>
<dbReference type="InterPro" id="IPR046342">
    <property type="entry name" value="CBS_dom_sf"/>
</dbReference>
<dbReference type="STRING" id="52.CMC5_009090"/>
<evidence type="ECO:0000256" key="7">
    <source>
        <dbReference type="ARBA" id="ARBA00022737"/>
    </source>
</evidence>
<accession>A0A0K1E877</accession>
<keyword evidence="5 14" id="KW-0812">Transmembrane</keyword>
<dbReference type="CDD" id="cd06164">
    <property type="entry name" value="S2P-M50_SpoIVFB_CBS"/>
    <property type="match status" value="1"/>
</dbReference>
<evidence type="ECO:0000256" key="1">
    <source>
        <dbReference type="ARBA" id="ARBA00004651"/>
    </source>
</evidence>
<keyword evidence="19" id="KW-1185">Reference proteome</keyword>
<keyword evidence="10 14" id="KW-1133">Transmembrane helix</keyword>
<gene>
    <name evidence="18" type="ORF">CMC5_009090</name>
</gene>
<name>A0A0K1E877_CHOCO</name>
<evidence type="ECO:0000256" key="10">
    <source>
        <dbReference type="ARBA" id="ARBA00022989"/>
    </source>
</evidence>
<protein>
    <recommendedName>
        <fullName evidence="14">Zinc metalloprotease</fullName>
    </recommendedName>
</protein>
<dbReference type="GO" id="GO:0008237">
    <property type="term" value="F:metallopeptidase activity"/>
    <property type="evidence" value="ECO:0007669"/>
    <property type="project" value="UniProtKB-UniRule"/>
</dbReference>
<feature type="binding site" evidence="16">
    <location>
        <position position="77"/>
    </location>
    <ligand>
        <name>Zn(2+)</name>
        <dbReference type="ChEBI" id="CHEBI:29105"/>
        <note>catalytic</note>
    </ligand>
</feature>
<comment type="subcellular location">
    <subcellularLocation>
        <location evidence="1 14">Cell membrane</location>
        <topology evidence="1 14">Multi-pass membrane protein</topology>
    </subcellularLocation>
</comment>
<dbReference type="KEGG" id="ccro:CMC5_009090"/>
<evidence type="ECO:0000256" key="13">
    <source>
        <dbReference type="ARBA" id="ARBA00023136"/>
    </source>
</evidence>
<feature type="transmembrane region" description="Helical" evidence="14">
    <location>
        <begin position="20"/>
        <end position="44"/>
    </location>
</feature>
<keyword evidence="7" id="KW-0677">Repeat</keyword>
<dbReference type="CDD" id="cd02205">
    <property type="entry name" value="CBS_pair_SF"/>
    <property type="match status" value="1"/>
</dbReference>
<evidence type="ECO:0000256" key="9">
    <source>
        <dbReference type="ARBA" id="ARBA00022833"/>
    </source>
</evidence>
<evidence type="ECO:0000256" key="8">
    <source>
        <dbReference type="ARBA" id="ARBA00022801"/>
    </source>
</evidence>
<evidence type="ECO:0000259" key="17">
    <source>
        <dbReference type="Pfam" id="PF02163"/>
    </source>
</evidence>
<dbReference type="GO" id="GO:0006508">
    <property type="term" value="P:proteolysis"/>
    <property type="evidence" value="ECO:0007669"/>
    <property type="project" value="UniProtKB-KW"/>
</dbReference>
<dbReference type="AlphaFoldDB" id="A0A0K1E877"/>
<evidence type="ECO:0000256" key="3">
    <source>
        <dbReference type="ARBA" id="ARBA00022475"/>
    </source>
</evidence>
<feature type="domain" description="Peptidase M50" evidence="17">
    <location>
        <begin position="139"/>
        <end position="200"/>
    </location>
</feature>
<evidence type="ECO:0000256" key="15">
    <source>
        <dbReference type="PIRSR" id="PIRSR006404-1"/>
    </source>
</evidence>
<evidence type="ECO:0000256" key="11">
    <source>
        <dbReference type="ARBA" id="ARBA00023049"/>
    </source>
</evidence>
<dbReference type="Proteomes" id="UP000067626">
    <property type="component" value="Chromosome"/>
</dbReference>
<comment type="similarity">
    <text evidence="2 14">Belongs to the peptidase M50B family.</text>
</comment>
<feature type="transmembrane region" description="Helical" evidence="14">
    <location>
        <begin position="114"/>
        <end position="134"/>
    </location>
</feature>
<organism evidence="18 19">
    <name type="scientific">Chondromyces crocatus</name>
    <dbReference type="NCBI Taxonomy" id="52"/>
    <lineage>
        <taxon>Bacteria</taxon>
        <taxon>Pseudomonadati</taxon>
        <taxon>Myxococcota</taxon>
        <taxon>Polyangia</taxon>
        <taxon>Polyangiales</taxon>
        <taxon>Polyangiaceae</taxon>
        <taxon>Chondromyces</taxon>
    </lineage>
</organism>
<dbReference type="InterPro" id="IPR008915">
    <property type="entry name" value="Peptidase_M50"/>
</dbReference>
<evidence type="ECO:0000256" key="14">
    <source>
        <dbReference type="PIRNR" id="PIRNR006404"/>
    </source>
</evidence>
<feature type="transmembrane region" description="Helical" evidence="14">
    <location>
        <begin position="141"/>
        <end position="161"/>
    </location>
</feature>
<keyword evidence="11 14" id="KW-0482">Metalloprotease</keyword>
<evidence type="ECO:0000256" key="4">
    <source>
        <dbReference type="ARBA" id="ARBA00022670"/>
    </source>
</evidence>
<comment type="cofactor">
    <cofactor evidence="14 16">
        <name>Zn(2+)</name>
        <dbReference type="ChEBI" id="CHEBI:29105"/>
    </cofactor>
    <text evidence="14 16">Binds 1 zinc ion per subunit.</text>
</comment>
<dbReference type="PANTHER" id="PTHR39188:SF3">
    <property type="entry name" value="STAGE IV SPORULATION PROTEIN FB"/>
    <property type="match status" value="1"/>
</dbReference>
<evidence type="ECO:0000256" key="2">
    <source>
        <dbReference type="ARBA" id="ARBA00007931"/>
    </source>
</evidence>
<keyword evidence="3 14" id="KW-1003">Cell membrane</keyword>
<evidence type="ECO:0000256" key="16">
    <source>
        <dbReference type="PIRSR" id="PIRSR006404-2"/>
    </source>
</evidence>
<dbReference type="PANTHER" id="PTHR39188">
    <property type="entry name" value="MEMBRANE-ASSOCIATED ZINC METALLOPROTEASE M50B"/>
    <property type="match status" value="1"/>
</dbReference>
<dbReference type="OrthoDB" id="9781963at2"/>
<dbReference type="Gene3D" id="3.10.580.10">
    <property type="entry name" value="CBS-domain"/>
    <property type="match status" value="1"/>
</dbReference>
<feature type="domain" description="Peptidase M50" evidence="17">
    <location>
        <begin position="62"/>
        <end position="135"/>
    </location>
</feature>
<dbReference type="InterPro" id="IPR016483">
    <property type="entry name" value="UCP006404_Pept_M50_CBS"/>
</dbReference>
<dbReference type="EMBL" id="CP012159">
    <property type="protein sequence ID" value="AKT36788.1"/>
    <property type="molecule type" value="Genomic_DNA"/>
</dbReference>
<dbReference type="GO" id="GO:0046872">
    <property type="term" value="F:metal ion binding"/>
    <property type="evidence" value="ECO:0007669"/>
    <property type="project" value="UniProtKB-UniRule"/>
</dbReference>
<feature type="transmembrane region" description="Helical" evidence="14">
    <location>
        <begin position="86"/>
        <end position="102"/>
    </location>
</feature>
<dbReference type="GO" id="GO:0005886">
    <property type="term" value="C:plasma membrane"/>
    <property type="evidence" value="ECO:0007669"/>
    <property type="project" value="UniProtKB-SubCell"/>
</dbReference>
<feature type="transmembrane region" description="Helical" evidence="14">
    <location>
        <begin position="56"/>
        <end position="74"/>
    </location>
</feature>
<evidence type="ECO:0000313" key="18">
    <source>
        <dbReference type="EMBL" id="AKT36788.1"/>
    </source>
</evidence>
<feature type="transmembrane region" description="Helical" evidence="14">
    <location>
        <begin position="196"/>
        <end position="220"/>
    </location>
</feature>
<keyword evidence="12" id="KW-0129">CBS domain</keyword>
<keyword evidence="8 14" id="KW-0378">Hydrolase</keyword>
<dbReference type="PIRSF" id="PIRSF006404">
    <property type="entry name" value="UCP006404_Pept_M50_CBS"/>
    <property type="match status" value="1"/>
</dbReference>
<keyword evidence="13 14" id="KW-0472">Membrane</keyword>
<feature type="binding site" evidence="16">
    <location>
        <position position="167"/>
    </location>
    <ligand>
        <name>Zn(2+)</name>
        <dbReference type="ChEBI" id="CHEBI:29105"/>
        <note>catalytic</note>
    </ligand>
</feature>
<evidence type="ECO:0000256" key="5">
    <source>
        <dbReference type="ARBA" id="ARBA00022692"/>
    </source>
</evidence>
<dbReference type="SUPFAM" id="SSF54631">
    <property type="entry name" value="CBS-domain pair"/>
    <property type="match status" value="1"/>
</dbReference>
<proteinExistence type="inferred from homology"/>
<evidence type="ECO:0000313" key="19">
    <source>
        <dbReference type="Proteomes" id="UP000067626"/>
    </source>
</evidence>
<keyword evidence="9 14" id="KW-0862">Zinc</keyword>